<reference evidence="2 3" key="1">
    <citation type="submission" date="2020-12" db="EMBL/GenBank/DDBJ databases">
        <title>Aureibaculum luteum sp. nov. and Aureibaculum flavum sp. nov., novel members of the family Flavobacteriaceae isolated from Antarctic intertidal sediments.</title>
        <authorList>
            <person name="He X."/>
            <person name="Zhang X."/>
        </authorList>
    </citation>
    <scope>NUCLEOTIDE SEQUENCE [LARGE SCALE GENOMIC DNA]</scope>
    <source>
        <strain evidence="2 3">A20</strain>
    </source>
</reference>
<gene>
    <name evidence="2" type="ORF">JBL43_11825</name>
</gene>
<comment type="caution">
    <text evidence="2">The sequence shown here is derived from an EMBL/GenBank/DDBJ whole genome shotgun (WGS) entry which is preliminary data.</text>
</comment>
<dbReference type="RefSeq" id="WP_198841640.1">
    <property type="nucleotide sequence ID" value="NZ_JAEHFJ010000005.1"/>
</dbReference>
<dbReference type="Pfam" id="PF14054">
    <property type="entry name" value="DUF4249"/>
    <property type="match status" value="1"/>
</dbReference>
<evidence type="ECO:0000313" key="3">
    <source>
        <dbReference type="Proteomes" id="UP000623301"/>
    </source>
</evidence>
<keyword evidence="1" id="KW-0472">Membrane</keyword>
<keyword evidence="1" id="KW-0812">Transmembrane</keyword>
<organism evidence="2 3">
    <name type="scientific">Aureibaculum flavum</name>
    <dbReference type="NCBI Taxonomy" id="2795986"/>
    <lineage>
        <taxon>Bacteria</taxon>
        <taxon>Pseudomonadati</taxon>
        <taxon>Bacteroidota</taxon>
        <taxon>Flavobacteriia</taxon>
        <taxon>Flavobacteriales</taxon>
        <taxon>Flavobacteriaceae</taxon>
        <taxon>Aureibaculum</taxon>
    </lineage>
</organism>
<name>A0ABS0WSG6_9FLAO</name>
<keyword evidence="3" id="KW-1185">Reference proteome</keyword>
<dbReference type="PROSITE" id="PS51257">
    <property type="entry name" value="PROKAR_LIPOPROTEIN"/>
    <property type="match status" value="1"/>
</dbReference>
<feature type="transmembrane region" description="Helical" evidence="1">
    <location>
        <begin position="12"/>
        <end position="32"/>
    </location>
</feature>
<accession>A0ABS0WSG6</accession>
<proteinExistence type="predicted"/>
<dbReference type="Proteomes" id="UP000623301">
    <property type="component" value="Unassembled WGS sequence"/>
</dbReference>
<protein>
    <submittedName>
        <fullName evidence="2">DUF4249 domain-containing protein</fullName>
    </submittedName>
</protein>
<keyword evidence="1" id="KW-1133">Transmembrane helix</keyword>
<sequence>MKKYRKINTNRITAYIGAFFIALITSGCIEEFNATTESFESILVVDAWITDEFKEHHIKLSRTYRFEQDGATPEQNAEVSITDSNGNIYIFNEVSEGTYVSSVMFNAKPNIDYSLTVETSDNSIYTSKPERLVIGDEIVNVESLKIENNQENSGVEINAFSMINSNDPKYYVYTYEETYKIIAPLWSPVEAKVVSINPPEVELVLKTKQDKICYTTNVVDKAVAGSKTKLNGNTIQKTLIKFIPKYDYEIANRYSILVKQHSISRAADKFYSLLKEFSTSGSLFSQIQTGFIDGNISSQNEAEQKVIGFFNVSSTSSKRIFFNFTDLYPNETSIDLPVDCPTITPELDELVELLASGDMLYYIYNPCLLAPAPEYCDFDEPQGPYQIVPKVCGDCTESGTNIKPEFWEE</sequence>
<dbReference type="EMBL" id="JAEHFJ010000005">
    <property type="protein sequence ID" value="MBJ2174930.1"/>
    <property type="molecule type" value="Genomic_DNA"/>
</dbReference>
<evidence type="ECO:0000313" key="2">
    <source>
        <dbReference type="EMBL" id="MBJ2174930.1"/>
    </source>
</evidence>
<evidence type="ECO:0000256" key="1">
    <source>
        <dbReference type="SAM" id="Phobius"/>
    </source>
</evidence>
<dbReference type="InterPro" id="IPR025345">
    <property type="entry name" value="DUF4249"/>
</dbReference>